<dbReference type="SUPFAM" id="SSF55073">
    <property type="entry name" value="Nucleotide cyclase"/>
    <property type="match status" value="1"/>
</dbReference>
<dbReference type="GO" id="GO:0009190">
    <property type="term" value="P:cyclic nucleotide biosynthetic process"/>
    <property type="evidence" value="ECO:0007669"/>
    <property type="project" value="InterPro"/>
</dbReference>
<protein>
    <submittedName>
        <fullName evidence="4">Putative peptide modification system cyclase</fullName>
    </submittedName>
</protein>
<dbReference type="RefSeq" id="WP_176764144.1">
    <property type="nucleotide sequence ID" value="NZ_FNAG01000006.1"/>
</dbReference>
<evidence type="ECO:0000256" key="2">
    <source>
        <dbReference type="SAM" id="Phobius"/>
    </source>
</evidence>
<gene>
    <name evidence="4" type="ORF">SAMN04488509_1066</name>
</gene>
<proteinExistence type="predicted"/>
<sequence>MSSVLENTQQQDGRAVALLRALLVADLVDSTALVERLGDARAADVLRQHDRLARRLIREHAGQEIDKTDGYLVMFERPVQAAAFALAYQRALRELAGDAGQALRARVGIHVGEVMAWQNSAEDIARGAKPIEVEGLAKPVAARLMGLALPGQVLMSATAFGLAQRAHDELESAGFQPQWRRHGDYALKGVPEPVTVHEVGETDIAPLRPPHVGGKAQRVVPLWRRPFVLVAEFAVALLVLGLFAWDYLRPTQAIAFSARDWVVMSQVRNLTGDERLDDALDAAFRMGIEQSRHVNLFSDLQVASALRRMGAEPAQPLVRDAAVQLAQREGARAVFAPSVAQIGERVRVSVDLIDPVNGRSVANHSRDAESLQELLPAVDAVTQELREALGESLTSISETSEPLEKVTTGNLEALKAYSLSLREMAQQRPAEGIALLRHAIELDPGFAAAHGKLAGLFLGADQFAAAEASLKAARQAPERLSARERMGIEGLASFFGSYESMQQTWLVLSQLYPDYPAGPQNLGVVRWYFGNDFAGAAEAFDTASRIQNPLRSFSLQQFASMQVALGHNEAAEAALKAAFDEGQTSLFDIQVDPLLVQRRYAEALAASTFNQRPEPPQMRTWKALRRAAIHLDQGQHAAALEVLSQLESSFGDQIPAPDRVRLALARAAVEPQPTPQQISTWVELLESEAARTATLEYADRPTEYLVLALALRAARWGETESALRAAEIIRTRQSGLALPVMEELQSAIAWETGTEPSRPHSSVNSLQRVGSEYRRKRDDAPAEAEKLARQLCAARGAAMSEWGFGFSLMLQNLMDSNRACLDAADMADARGSAAEASALRDPVLRALAGG</sequence>
<dbReference type="CDD" id="cd07302">
    <property type="entry name" value="CHD"/>
    <property type="match status" value="1"/>
</dbReference>
<dbReference type="SUPFAM" id="SSF48452">
    <property type="entry name" value="TPR-like"/>
    <property type="match status" value="1"/>
</dbReference>
<dbReference type="PROSITE" id="PS50125">
    <property type="entry name" value="GUANYLATE_CYCLASE_2"/>
    <property type="match status" value="1"/>
</dbReference>
<dbReference type="Gene3D" id="3.30.70.1230">
    <property type="entry name" value="Nucleotide cyclase"/>
    <property type="match status" value="1"/>
</dbReference>
<dbReference type="InterPro" id="IPR029787">
    <property type="entry name" value="Nucleotide_cyclase"/>
</dbReference>
<keyword evidence="2" id="KW-1133">Transmembrane helix</keyword>
<organism evidence="4 5">
    <name type="scientific">Aquimonas voraii</name>
    <dbReference type="NCBI Taxonomy" id="265719"/>
    <lineage>
        <taxon>Bacteria</taxon>
        <taxon>Pseudomonadati</taxon>
        <taxon>Pseudomonadota</taxon>
        <taxon>Gammaproteobacteria</taxon>
        <taxon>Lysobacterales</taxon>
        <taxon>Lysobacteraceae</taxon>
        <taxon>Aquimonas</taxon>
    </lineage>
</organism>
<reference evidence="4 5" key="1">
    <citation type="submission" date="2016-10" db="EMBL/GenBank/DDBJ databases">
        <authorList>
            <person name="de Groot N.N."/>
        </authorList>
    </citation>
    <scope>NUCLEOTIDE SEQUENCE [LARGE SCALE GENOMIC DNA]</scope>
    <source>
        <strain evidence="4 5">DSM 16957</strain>
    </source>
</reference>
<name>A0A1G6X2H3_9GAMM</name>
<accession>A0A1G6X2H3</accession>
<feature type="region of interest" description="Disordered" evidence="1">
    <location>
        <begin position="753"/>
        <end position="781"/>
    </location>
</feature>
<evidence type="ECO:0000259" key="3">
    <source>
        <dbReference type="PROSITE" id="PS50125"/>
    </source>
</evidence>
<dbReference type="InterPro" id="IPR011990">
    <property type="entry name" value="TPR-like_helical_dom_sf"/>
</dbReference>
<dbReference type="InterPro" id="IPR030966">
    <property type="entry name" value="Mod_pep_cyc"/>
</dbReference>
<dbReference type="InterPro" id="IPR050697">
    <property type="entry name" value="Adenylyl/Guanylyl_Cyclase_3/4"/>
</dbReference>
<feature type="compositionally biased region" description="Polar residues" evidence="1">
    <location>
        <begin position="759"/>
        <end position="768"/>
    </location>
</feature>
<dbReference type="STRING" id="265719.SAMN04488509_1066"/>
<keyword evidence="2" id="KW-0472">Membrane</keyword>
<dbReference type="GO" id="GO:0035556">
    <property type="term" value="P:intracellular signal transduction"/>
    <property type="evidence" value="ECO:0007669"/>
    <property type="project" value="InterPro"/>
</dbReference>
<feature type="domain" description="Guanylate cyclase" evidence="3">
    <location>
        <begin position="21"/>
        <end position="145"/>
    </location>
</feature>
<evidence type="ECO:0000256" key="1">
    <source>
        <dbReference type="SAM" id="MobiDB-lite"/>
    </source>
</evidence>
<evidence type="ECO:0000313" key="5">
    <source>
        <dbReference type="Proteomes" id="UP000199603"/>
    </source>
</evidence>
<feature type="compositionally biased region" description="Basic and acidic residues" evidence="1">
    <location>
        <begin position="771"/>
        <end position="781"/>
    </location>
</feature>
<dbReference type="InterPro" id="IPR001054">
    <property type="entry name" value="A/G_cyclase"/>
</dbReference>
<dbReference type="PANTHER" id="PTHR43081:SF1">
    <property type="entry name" value="ADENYLATE CYCLASE, TERMINAL-DIFFERENTIATION SPECIFIC"/>
    <property type="match status" value="1"/>
</dbReference>
<keyword evidence="5" id="KW-1185">Reference proteome</keyword>
<feature type="transmembrane region" description="Helical" evidence="2">
    <location>
        <begin position="227"/>
        <end position="248"/>
    </location>
</feature>
<keyword evidence="2" id="KW-0812">Transmembrane</keyword>
<dbReference type="NCBIfam" id="TIGR04510">
    <property type="entry name" value="mod_pep_cyc"/>
    <property type="match status" value="1"/>
</dbReference>
<dbReference type="Pfam" id="PF00211">
    <property type="entry name" value="Guanylate_cyc"/>
    <property type="match status" value="1"/>
</dbReference>
<dbReference type="GO" id="GO:0004016">
    <property type="term" value="F:adenylate cyclase activity"/>
    <property type="evidence" value="ECO:0007669"/>
    <property type="project" value="UniProtKB-ARBA"/>
</dbReference>
<dbReference type="Gene3D" id="1.25.40.10">
    <property type="entry name" value="Tetratricopeptide repeat domain"/>
    <property type="match status" value="2"/>
</dbReference>
<dbReference type="EMBL" id="FNAG01000006">
    <property type="protein sequence ID" value="SDD72254.1"/>
    <property type="molecule type" value="Genomic_DNA"/>
</dbReference>
<dbReference type="PANTHER" id="PTHR43081">
    <property type="entry name" value="ADENYLATE CYCLASE, TERMINAL-DIFFERENTIATION SPECIFIC-RELATED"/>
    <property type="match status" value="1"/>
</dbReference>
<evidence type="ECO:0000313" key="4">
    <source>
        <dbReference type="EMBL" id="SDD72254.1"/>
    </source>
</evidence>
<dbReference type="Proteomes" id="UP000199603">
    <property type="component" value="Unassembled WGS sequence"/>
</dbReference>
<dbReference type="AlphaFoldDB" id="A0A1G6X2H3"/>